<proteinExistence type="predicted"/>
<dbReference type="RefSeq" id="WP_145855299.1">
    <property type="nucleotide sequence ID" value="NZ_RPFW01000004.1"/>
</dbReference>
<gene>
    <name evidence="2" type="ORF">EAS64_21170</name>
</gene>
<dbReference type="AlphaFoldDB" id="A0A6P2BVM7"/>
<protein>
    <recommendedName>
        <fullName evidence="4">DUF3558 domain-containing protein</fullName>
    </recommendedName>
</protein>
<evidence type="ECO:0008006" key="4">
    <source>
        <dbReference type="Google" id="ProtNLM"/>
    </source>
</evidence>
<evidence type="ECO:0000313" key="3">
    <source>
        <dbReference type="Proteomes" id="UP000460272"/>
    </source>
</evidence>
<organism evidence="2 3">
    <name type="scientific">Trebonia kvetii</name>
    <dbReference type="NCBI Taxonomy" id="2480626"/>
    <lineage>
        <taxon>Bacteria</taxon>
        <taxon>Bacillati</taxon>
        <taxon>Actinomycetota</taxon>
        <taxon>Actinomycetes</taxon>
        <taxon>Streptosporangiales</taxon>
        <taxon>Treboniaceae</taxon>
        <taxon>Trebonia</taxon>
    </lineage>
</organism>
<dbReference type="Proteomes" id="UP000460272">
    <property type="component" value="Unassembled WGS sequence"/>
</dbReference>
<feature type="chain" id="PRO_5026661191" description="DUF3558 domain-containing protein" evidence="1">
    <location>
        <begin position="26"/>
        <end position="172"/>
    </location>
</feature>
<keyword evidence="1" id="KW-0732">Signal</keyword>
<keyword evidence="3" id="KW-1185">Reference proteome</keyword>
<sequence>MRWVVMAAVAAGFLGVAGCTGGAAASAHVARVTVRLPACASHLDGYPGISSGQKPASAHAGAPVPGHPVAAVVCRYAGPDSGLASSHAVTSPARVAQLQSAMDRSSVIPPGVPMFCLQSDGESAVVLFVYPPGTPERIIGVDPWCVTLLTRSARYLANGDARQLLADWSGKW</sequence>
<feature type="signal peptide" evidence="1">
    <location>
        <begin position="1"/>
        <end position="25"/>
    </location>
</feature>
<dbReference type="EMBL" id="RPFW01000004">
    <property type="protein sequence ID" value="TVZ02978.1"/>
    <property type="molecule type" value="Genomic_DNA"/>
</dbReference>
<comment type="caution">
    <text evidence="2">The sequence shown here is derived from an EMBL/GenBank/DDBJ whole genome shotgun (WGS) entry which is preliminary data.</text>
</comment>
<evidence type="ECO:0000256" key="1">
    <source>
        <dbReference type="SAM" id="SignalP"/>
    </source>
</evidence>
<name>A0A6P2BVM7_9ACTN</name>
<evidence type="ECO:0000313" key="2">
    <source>
        <dbReference type="EMBL" id="TVZ02978.1"/>
    </source>
</evidence>
<accession>A0A6P2BVM7</accession>
<dbReference type="PROSITE" id="PS51257">
    <property type="entry name" value="PROKAR_LIPOPROTEIN"/>
    <property type="match status" value="1"/>
</dbReference>
<reference evidence="2 3" key="1">
    <citation type="submission" date="2018-11" db="EMBL/GenBank/DDBJ databases">
        <title>Trebonia kvetii gen.nov., sp.nov., a novel acidophilic actinobacterium, and proposal of the new actinobacterial family Treboniaceae fam. nov.</title>
        <authorList>
            <person name="Rapoport D."/>
            <person name="Sagova-Mareckova M."/>
            <person name="Sedlacek I."/>
            <person name="Provaznik J."/>
            <person name="Kralova S."/>
            <person name="Pavlinic D."/>
            <person name="Benes V."/>
            <person name="Kopecky J."/>
        </authorList>
    </citation>
    <scope>NUCLEOTIDE SEQUENCE [LARGE SCALE GENOMIC DNA]</scope>
    <source>
        <strain evidence="2 3">15Tr583</strain>
    </source>
</reference>